<gene>
    <name evidence="3" type="ORF">CC80DRAFT_488200</name>
</gene>
<dbReference type="AlphaFoldDB" id="A0A6A5UL42"/>
<dbReference type="InterPro" id="IPR050300">
    <property type="entry name" value="GDXG_lipolytic_enzyme"/>
</dbReference>
<evidence type="ECO:0000313" key="3">
    <source>
        <dbReference type="EMBL" id="KAF1961787.1"/>
    </source>
</evidence>
<organism evidence="3 4">
    <name type="scientific">Byssothecium circinans</name>
    <dbReference type="NCBI Taxonomy" id="147558"/>
    <lineage>
        <taxon>Eukaryota</taxon>
        <taxon>Fungi</taxon>
        <taxon>Dikarya</taxon>
        <taxon>Ascomycota</taxon>
        <taxon>Pezizomycotina</taxon>
        <taxon>Dothideomycetes</taxon>
        <taxon>Pleosporomycetidae</taxon>
        <taxon>Pleosporales</taxon>
        <taxon>Massarineae</taxon>
        <taxon>Massarinaceae</taxon>
        <taxon>Byssothecium</taxon>
    </lineage>
</organism>
<dbReference type="PANTHER" id="PTHR48081">
    <property type="entry name" value="AB HYDROLASE SUPERFAMILY PROTEIN C4A8.06C"/>
    <property type="match status" value="1"/>
</dbReference>
<evidence type="ECO:0000313" key="4">
    <source>
        <dbReference type="Proteomes" id="UP000800035"/>
    </source>
</evidence>
<dbReference type="PANTHER" id="PTHR48081:SF31">
    <property type="entry name" value="STERYL ACETYL HYDROLASE MUG81-RELATED"/>
    <property type="match status" value="1"/>
</dbReference>
<proteinExistence type="predicted"/>
<dbReference type="InterPro" id="IPR013094">
    <property type="entry name" value="AB_hydrolase_3"/>
</dbReference>
<name>A0A6A5UL42_9PLEO</name>
<accession>A0A6A5UL42</accession>
<dbReference type="Proteomes" id="UP000800035">
    <property type="component" value="Unassembled WGS sequence"/>
</dbReference>
<protein>
    <submittedName>
        <fullName evidence="3">Alpha/beta hydrolase fold protein</fullName>
    </submittedName>
</protein>
<sequence>MSHTRTKLSPLERFDLIFSILKTISAAIATLLVVPFRGSSGHPKPLKHVIHTALRVMNARASAKQIQNMNASTSEVYEAFAKAKGFKPTSTHLIEDATAHWIGSPDAERILIVFHGGGFVYPATTQFQFVYDVQKEAGDDTAGIVLSYSLAPGKPYPHQLKQAVALMSHLINEAGKKPENIILVGDSAGANLILGVISHLLHPHPDPSIPPLHMDTPLKGALLVSPWTNFNPAAASYTTNRKKDFVNRYILAKWGRYYMGTASSDAYNQPGTATDKWWQGIDAKVRDVAITAGGNEVMFDDTRTFSETLKKSFPGLEVQIMKEETHDQIFMDPVVGEKVASDSAKLIKSWVMARL</sequence>
<dbReference type="EMBL" id="ML976980">
    <property type="protein sequence ID" value="KAF1961787.1"/>
    <property type="molecule type" value="Genomic_DNA"/>
</dbReference>
<dbReference type="Gene3D" id="3.40.50.1820">
    <property type="entry name" value="alpha/beta hydrolase"/>
    <property type="match status" value="1"/>
</dbReference>
<dbReference type="OrthoDB" id="2152029at2759"/>
<reference evidence="3" key="1">
    <citation type="journal article" date="2020" name="Stud. Mycol.">
        <title>101 Dothideomycetes genomes: a test case for predicting lifestyles and emergence of pathogens.</title>
        <authorList>
            <person name="Haridas S."/>
            <person name="Albert R."/>
            <person name="Binder M."/>
            <person name="Bloem J."/>
            <person name="Labutti K."/>
            <person name="Salamov A."/>
            <person name="Andreopoulos B."/>
            <person name="Baker S."/>
            <person name="Barry K."/>
            <person name="Bills G."/>
            <person name="Bluhm B."/>
            <person name="Cannon C."/>
            <person name="Castanera R."/>
            <person name="Culley D."/>
            <person name="Daum C."/>
            <person name="Ezra D."/>
            <person name="Gonzalez J."/>
            <person name="Henrissat B."/>
            <person name="Kuo A."/>
            <person name="Liang C."/>
            <person name="Lipzen A."/>
            <person name="Lutzoni F."/>
            <person name="Magnuson J."/>
            <person name="Mondo S."/>
            <person name="Nolan M."/>
            <person name="Ohm R."/>
            <person name="Pangilinan J."/>
            <person name="Park H.-J."/>
            <person name="Ramirez L."/>
            <person name="Alfaro M."/>
            <person name="Sun H."/>
            <person name="Tritt A."/>
            <person name="Yoshinaga Y."/>
            <person name="Zwiers L.-H."/>
            <person name="Turgeon B."/>
            <person name="Goodwin S."/>
            <person name="Spatafora J."/>
            <person name="Crous P."/>
            <person name="Grigoriev I."/>
        </authorList>
    </citation>
    <scope>NUCLEOTIDE SEQUENCE</scope>
    <source>
        <strain evidence="3">CBS 675.92</strain>
    </source>
</reference>
<evidence type="ECO:0000259" key="2">
    <source>
        <dbReference type="Pfam" id="PF07859"/>
    </source>
</evidence>
<dbReference type="Pfam" id="PF07859">
    <property type="entry name" value="Abhydrolase_3"/>
    <property type="match status" value="1"/>
</dbReference>
<dbReference type="GO" id="GO:0016787">
    <property type="term" value="F:hydrolase activity"/>
    <property type="evidence" value="ECO:0007669"/>
    <property type="project" value="UniProtKB-KW"/>
</dbReference>
<keyword evidence="4" id="KW-1185">Reference proteome</keyword>
<dbReference type="InterPro" id="IPR029058">
    <property type="entry name" value="AB_hydrolase_fold"/>
</dbReference>
<feature type="domain" description="Alpha/beta hydrolase fold-3" evidence="2">
    <location>
        <begin position="111"/>
        <end position="327"/>
    </location>
</feature>
<keyword evidence="1 3" id="KW-0378">Hydrolase</keyword>
<evidence type="ECO:0000256" key="1">
    <source>
        <dbReference type="ARBA" id="ARBA00022801"/>
    </source>
</evidence>
<dbReference type="SUPFAM" id="SSF53474">
    <property type="entry name" value="alpha/beta-Hydrolases"/>
    <property type="match status" value="1"/>
</dbReference>